<evidence type="ECO:0000313" key="3">
    <source>
        <dbReference type="Proteomes" id="UP000179797"/>
    </source>
</evidence>
<dbReference type="AlphaFoldDB" id="A0A1S1YWB9"/>
<keyword evidence="3" id="KW-1185">Reference proteome</keyword>
<dbReference type="Pfam" id="PF14123">
    <property type="entry name" value="DUF4290"/>
    <property type="match status" value="1"/>
</dbReference>
<dbReference type="InterPro" id="IPR025632">
    <property type="entry name" value="DUF4290"/>
</dbReference>
<organism evidence="2 3">
    <name type="scientific">Flammeovirga pacifica</name>
    <dbReference type="NCBI Taxonomy" id="915059"/>
    <lineage>
        <taxon>Bacteria</taxon>
        <taxon>Pseudomonadati</taxon>
        <taxon>Bacteroidota</taxon>
        <taxon>Cytophagia</taxon>
        <taxon>Cytophagales</taxon>
        <taxon>Flammeovirgaceae</taxon>
        <taxon>Flammeovirga</taxon>
    </lineage>
</organism>
<dbReference type="RefSeq" id="WP_052432020.1">
    <property type="nucleotide sequence ID" value="NZ_JRYR02000001.1"/>
</dbReference>
<sequence>MEDEFSYNTGRSDIVLKEYGRNIEKLVKYISSLDDKALRTQYSYTLIALMKQLHPIQKQLSDSQQRIWDHLQVMSEFNLDIDAPYPLPTENQMRKKPRTVPYTQKRIRFKHFGKNLESMVESALLQEGEENLEDAFVKIIKLMKSFYSMQVNDNIEDEVVINTLNTLCKGRYDVRPLKKKFPDAFRNIKLPASNVLTQGNSTNPVQGGGGASNKKKRRRKRK</sequence>
<reference evidence="2 3" key="1">
    <citation type="journal article" date="2012" name="Int. J. Syst. Evol. Microbiol.">
        <title>Flammeovirga pacifica sp. nov., isolated from deep-sea sediment.</title>
        <authorList>
            <person name="Xu H."/>
            <person name="Fu Y."/>
            <person name="Yang N."/>
            <person name="Ding Z."/>
            <person name="Lai Q."/>
            <person name="Zeng R."/>
        </authorList>
    </citation>
    <scope>NUCLEOTIDE SEQUENCE [LARGE SCALE GENOMIC DNA]</scope>
    <source>
        <strain evidence="3">DSM 24597 / LMG 26175 / WPAGA1</strain>
    </source>
</reference>
<evidence type="ECO:0008006" key="4">
    <source>
        <dbReference type="Google" id="ProtNLM"/>
    </source>
</evidence>
<feature type="region of interest" description="Disordered" evidence="1">
    <location>
        <begin position="195"/>
        <end position="222"/>
    </location>
</feature>
<dbReference type="OrthoDB" id="1466969at2"/>
<comment type="caution">
    <text evidence="2">The sequence shown here is derived from an EMBL/GenBank/DDBJ whole genome shotgun (WGS) entry which is preliminary data.</text>
</comment>
<feature type="compositionally biased region" description="Basic residues" evidence="1">
    <location>
        <begin position="213"/>
        <end position="222"/>
    </location>
</feature>
<dbReference type="EMBL" id="JRYR02000001">
    <property type="protein sequence ID" value="OHX65300.1"/>
    <property type="molecule type" value="Genomic_DNA"/>
</dbReference>
<proteinExistence type="predicted"/>
<dbReference type="STRING" id="915059.NH26_02520"/>
<gene>
    <name evidence="2" type="ORF">NH26_02520</name>
</gene>
<protein>
    <recommendedName>
        <fullName evidence="4">Methionyl-tRNA formyltransferase</fullName>
    </recommendedName>
</protein>
<evidence type="ECO:0000313" key="2">
    <source>
        <dbReference type="EMBL" id="OHX65300.1"/>
    </source>
</evidence>
<accession>A0A1S1YWB9</accession>
<name>A0A1S1YWB9_FLAPC</name>
<feature type="compositionally biased region" description="Polar residues" evidence="1">
    <location>
        <begin position="195"/>
        <end position="205"/>
    </location>
</feature>
<dbReference type="Proteomes" id="UP000179797">
    <property type="component" value="Unassembled WGS sequence"/>
</dbReference>
<evidence type="ECO:0000256" key="1">
    <source>
        <dbReference type="SAM" id="MobiDB-lite"/>
    </source>
</evidence>